<comment type="subcellular location">
    <subcellularLocation>
        <location evidence="1 10">Cell membrane</location>
        <topology evidence="1 10">Multi-pass membrane protein</topology>
    </subcellularLocation>
</comment>
<keyword evidence="6 10" id="KW-0653">Protein transport</keyword>
<feature type="transmembrane region" description="Helical" evidence="10">
    <location>
        <begin position="53"/>
        <end position="76"/>
    </location>
</feature>
<dbReference type="GO" id="GO:0009306">
    <property type="term" value="P:protein secretion"/>
    <property type="evidence" value="ECO:0007669"/>
    <property type="project" value="UniProtKB-UniRule"/>
</dbReference>
<dbReference type="STRING" id="1291742.LOOC260_116630"/>
<dbReference type="PANTHER" id="PTHR34182:SF1">
    <property type="entry name" value="PROTEIN-EXPORT MEMBRANE PROTEIN SECG"/>
    <property type="match status" value="1"/>
</dbReference>
<dbReference type="InterPro" id="IPR004692">
    <property type="entry name" value="SecG"/>
</dbReference>
<dbReference type="NCBIfam" id="TIGR00810">
    <property type="entry name" value="secG"/>
    <property type="match status" value="1"/>
</dbReference>
<dbReference type="Pfam" id="PF03840">
    <property type="entry name" value="SecG"/>
    <property type="match status" value="1"/>
</dbReference>
<keyword evidence="3 10" id="KW-0813">Transport</keyword>
<protein>
    <recommendedName>
        <fullName evidence="10">Protein-export membrane protein SecG</fullName>
    </recommendedName>
</protein>
<dbReference type="PRINTS" id="PR01651">
    <property type="entry name" value="SECGEXPORT"/>
</dbReference>
<dbReference type="EMBL" id="AP014680">
    <property type="protein sequence ID" value="BAP86170.1"/>
    <property type="molecule type" value="Genomic_DNA"/>
</dbReference>
<evidence type="ECO:0000256" key="10">
    <source>
        <dbReference type="RuleBase" id="RU365087"/>
    </source>
</evidence>
<evidence type="ECO:0000256" key="3">
    <source>
        <dbReference type="ARBA" id="ARBA00022448"/>
    </source>
</evidence>
<sequence length="79" mass="8545">MYNLLLTIFLIVCVILIACVMMQPAKNNSDAMSALTGSAGDLFAQKKARGFEAVMQIATTVFAVIFFLLALALVYLSSH</sequence>
<keyword evidence="4 10" id="KW-1003">Cell membrane</keyword>
<dbReference type="RefSeq" id="WP_041094240.1">
    <property type="nucleotide sequence ID" value="NZ_AP014680.1"/>
</dbReference>
<comment type="function">
    <text evidence="10">Involved in protein export. Participates in an early event of protein translocation.</text>
</comment>
<evidence type="ECO:0000313" key="11">
    <source>
        <dbReference type="EMBL" id="BAP86170.1"/>
    </source>
</evidence>
<comment type="similarity">
    <text evidence="2 10">Belongs to the SecG family.</text>
</comment>
<dbReference type="HOGENOM" id="CLU_094156_6_1_9"/>
<dbReference type="GO" id="GO:0065002">
    <property type="term" value="P:intracellular protein transmembrane transport"/>
    <property type="evidence" value="ECO:0007669"/>
    <property type="project" value="TreeGrafter"/>
</dbReference>
<reference evidence="11 12" key="1">
    <citation type="submission" date="2014-11" db="EMBL/GenBank/DDBJ databases">
        <title>Complete genome sequence and analysis of Lactobacillus hokkaidonensis LOOC260T.</title>
        <authorList>
            <person name="Tanizawa Y."/>
            <person name="Tohno M."/>
            <person name="Kaminuma E."/>
            <person name="Nakamura Y."/>
            <person name="Arita M."/>
        </authorList>
    </citation>
    <scope>NUCLEOTIDE SEQUENCE [LARGE SCALE GENOMIC DNA]</scope>
    <source>
        <strain evidence="11 12">LOOC260</strain>
    </source>
</reference>
<comment type="caution">
    <text evidence="10">Lacks conserved residue(s) required for the propagation of feature annotation.</text>
</comment>
<dbReference type="Proteomes" id="UP000031620">
    <property type="component" value="Chromosome"/>
</dbReference>
<evidence type="ECO:0000256" key="8">
    <source>
        <dbReference type="ARBA" id="ARBA00023010"/>
    </source>
</evidence>
<keyword evidence="8 10" id="KW-0811">Translocation</keyword>
<evidence type="ECO:0000256" key="4">
    <source>
        <dbReference type="ARBA" id="ARBA00022475"/>
    </source>
</evidence>
<gene>
    <name evidence="11" type="ORF">LOOC260_116630</name>
</gene>
<evidence type="ECO:0000256" key="7">
    <source>
        <dbReference type="ARBA" id="ARBA00022989"/>
    </source>
</evidence>
<organism evidence="11 12">
    <name type="scientific">Paucilactobacillus hokkaidonensis JCM 18461</name>
    <dbReference type="NCBI Taxonomy" id="1291742"/>
    <lineage>
        <taxon>Bacteria</taxon>
        <taxon>Bacillati</taxon>
        <taxon>Bacillota</taxon>
        <taxon>Bacilli</taxon>
        <taxon>Lactobacillales</taxon>
        <taxon>Lactobacillaceae</taxon>
        <taxon>Paucilactobacillus</taxon>
    </lineage>
</organism>
<dbReference type="GO" id="GO:0043952">
    <property type="term" value="P:protein transport by the Sec complex"/>
    <property type="evidence" value="ECO:0007669"/>
    <property type="project" value="TreeGrafter"/>
</dbReference>
<evidence type="ECO:0000256" key="2">
    <source>
        <dbReference type="ARBA" id="ARBA00008445"/>
    </source>
</evidence>
<accession>A0A0A1GW22</accession>
<evidence type="ECO:0000256" key="9">
    <source>
        <dbReference type="ARBA" id="ARBA00023136"/>
    </source>
</evidence>
<keyword evidence="9 10" id="KW-0472">Membrane</keyword>
<name>A0A0A1GW22_9LACO</name>
<dbReference type="GO" id="GO:0015450">
    <property type="term" value="F:protein-transporting ATPase activity"/>
    <property type="evidence" value="ECO:0007669"/>
    <property type="project" value="UniProtKB-UniRule"/>
</dbReference>
<dbReference type="PANTHER" id="PTHR34182">
    <property type="entry name" value="PROTEIN-EXPORT MEMBRANE PROTEIN SECG"/>
    <property type="match status" value="1"/>
</dbReference>
<proteinExistence type="inferred from homology"/>
<evidence type="ECO:0000313" key="12">
    <source>
        <dbReference type="Proteomes" id="UP000031620"/>
    </source>
</evidence>
<dbReference type="KEGG" id="lho:LOOC260_116630"/>
<keyword evidence="7 10" id="KW-1133">Transmembrane helix</keyword>
<evidence type="ECO:0000256" key="5">
    <source>
        <dbReference type="ARBA" id="ARBA00022692"/>
    </source>
</evidence>
<dbReference type="AlphaFoldDB" id="A0A0A1GW22"/>
<dbReference type="GO" id="GO:0005886">
    <property type="term" value="C:plasma membrane"/>
    <property type="evidence" value="ECO:0007669"/>
    <property type="project" value="UniProtKB-SubCell"/>
</dbReference>
<evidence type="ECO:0000256" key="6">
    <source>
        <dbReference type="ARBA" id="ARBA00022927"/>
    </source>
</evidence>
<evidence type="ECO:0000256" key="1">
    <source>
        <dbReference type="ARBA" id="ARBA00004651"/>
    </source>
</evidence>
<keyword evidence="5 10" id="KW-0812">Transmembrane</keyword>